<evidence type="ECO:0000313" key="2">
    <source>
        <dbReference type="Proteomes" id="UP000507954"/>
    </source>
</evidence>
<dbReference type="InterPro" id="IPR010982">
    <property type="entry name" value="Lambda_DNA-bd_dom_sf"/>
</dbReference>
<reference evidence="1 2" key="1">
    <citation type="submission" date="2019-06" db="EMBL/GenBank/DDBJ databases">
        <authorList>
            <person name="Le Quere A."/>
            <person name="Colella S."/>
        </authorList>
    </citation>
    <scope>NUCLEOTIDE SEQUENCE [LARGE SCALE GENOMIC DNA]</scope>
    <source>
        <strain evidence="1">EmedicaeMD41</strain>
    </source>
</reference>
<organism evidence="1 2">
    <name type="scientific">Sinorhizobium medicae</name>
    <dbReference type="NCBI Taxonomy" id="110321"/>
    <lineage>
        <taxon>Bacteria</taxon>
        <taxon>Pseudomonadati</taxon>
        <taxon>Pseudomonadota</taxon>
        <taxon>Alphaproteobacteria</taxon>
        <taxon>Hyphomicrobiales</taxon>
        <taxon>Rhizobiaceae</taxon>
        <taxon>Sinorhizobium/Ensifer group</taxon>
        <taxon>Sinorhizobium</taxon>
    </lineage>
</organism>
<dbReference type="InterPro" id="IPR031856">
    <property type="entry name" value="YdaS_toxin-like"/>
</dbReference>
<dbReference type="Pfam" id="PF15943">
    <property type="entry name" value="YdaS_toxin"/>
    <property type="match status" value="1"/>
</dbReference>
<dbReference type="Proteomes" id="UP000507954">
    <property type="component" value="Unassembled WGS sequence"/>
</dbReference>
<gene>
    <name evidence="1" type="ORF">EMEDMD4_310047</name>
</gene>
<dbReference type="GO" id="GO:0003677">
    <property type="term" value="F:DNA binding"/>
    <property type="evidence" value="ECO:0007669"/>
    <property type="project" value="InterPro"/>
</dbReference>
<evidence type="ECO:0000313" key="1">
    <source>
        <dbReference type="EMBL" id="VTZ61798.1"/>
    </source>
</evidence>
<dbReference type="Gene3D" id="1.10.260.40">
    <property type="entry name" value="lambda repressor-like DNA-binding domains"/>
    <property type="match status" value="1"/>
</dbReference>
<dbReference type="EMBL" id="CABFNB010000097">
    <property type="protein sequence ID" value="VTZ61798.1"/>
    <property type="molecule type" value="Genomic_DNA"/>
</dbReference>
<name>A0A508WWC8_9HYPH</name>
<proteinExistence type="predicted"/>
<evidence type="ECO:0008006" key="3">
    <source>
        <dbReference type="Google" id="ProtNLM"/>
    </source>
</evidence>
<dbReference type="RefSeq" id="WP_180161809.1">
    <property type="nucleotide sequence ID" value="NZ_CABFNB010000097.1"/>
</dbReference>
<accession>A0A508WWC8</accession>
<dbReference type="AlphaFoldDB" id="A0A508WWC8"/>
<protein>
    <recommendedName>
        <fullName evidence="3">Helix-turn-helix domain-containing protein</fullName>
    </recommendedName>
</protein>
<sequence>MTHTSNPKTITRLLERAIAIAGSEAKLGKMVGKSQNAIWSAKRKGRVSAEIAIAIDRVTNGVISKSQLRPDIFPPDGAVGSHSTQVSA</sequence>
<dbReference type="SUPFAM" id="SSF47413">
    <property type="entry name" value="lambda repressor-like DNA-binding domains"/>
    <property type="match status" value="1"/>
</dbReference>